<keyword evidence="5 6" id="KW-0349">Heme</keyword>
<dbReference type="Proteomes" id="UP000481861">
    <property type="component" value="Unassembled WGS sequence"/>
</dbReference>
<evidence type="ECO:0000313" key="8">
    <source>
        <dbReference type="EMBL" id="KAF2871582.1"/>
    </source>
</evidence>
<evidence type="ECO:0000256" key="1">
    <source>
        <dbReference type="ARBA" id="ARBA00001971"/>
    </source>
</evidence>
<dbReference type="EMBL" id="JAADJZ010000011">
    <property type="protein sequence ID" value="KAF2871582.1"/>
    <property type="molecule type" value="Genomic_DNA"/>
</dbReference>
<keyword evidence="6" id="KW-0503">Monooxygenase</keyword>
<keyword evidence="7" id="KW-1133">Transmembrane helix</keyword>
<keyword evidence="3 5" id="KW-0479">Metal-binding</keyword>
<dbReference type="InterPro" id="IPR001128">
    <property type="entry name" value="Cyt_P450"/>
</dbReference>
<protein>
    <submittedName>
        <fullName evidence="8">Cytochrome P450</fullName>
    </submittedName>
</protein>
<evidence type="ECO:0000256" key="2">
    <source>
        <dbReference type="ARBA" id="ARBA00010617"/>
    </source>
</evidence>
<comment type="similarity">
    <text evidence="2 6">Belongs to the cytochrome P450 family.</text>
</comment>
<dbReference type="InterPro" id="IPR050121">
    <property type="entry name" value="Cytochrome_P450_monoxygenase"/>
</dbReference>
<dbReference type="GO" id="GO:0016705">
    <property type="term" value="F:oxidoreductase activity, acting on paired donors, with incorporation or reduction of molecular oxygen"/>
    <property type="evidence" value="ECO:0007669"/>
    <property type="project" value="InterPro"/>
</dbReference>
<evidence type="ECO:0000256" key="6">
    <source>
        <dbReference type="RuleBase" id="RU000461"/>
    </source>
</evidence>
<evidence type="ECO:0000256" key="5">
    <source>
        <dbReference type="PIRSR" id="PIRSR602401-1"/>
    </source>
</evidence>
<dbReference type="InterPro" id="IPR002401">
    <property type="entry name" value="Cyt_P450_E_grp-I"/>
</dbReference>
<keyword evidence="6" id="KW-0560">Oxidoreductase</keyword>
<comment type="caution">
    <text evidence="8">The sequence shown here is derived from an EMBL/GenBank/DDBJ whole genome shotgun (WGS) entry which is preliminary data.</text>
</comment>
<evidence type="ECO:0000313" key="9">
    <source>
        <dbReference type="Proteomes" id="UP000481861"/>
    </source>
</evidence>
<comment type="cofactor">
    <cofactor evidence="1 5">
        <name>heme</name>
        <dbReference type="ChEBI" id="CHEBI:30413"/>
    </cofactor>
</comment>
<organism evidence="8 9">
    <name type="scientific">Massariosphaeria phaeospora</name>
    <dbReference type="NCBI Taxonomy" id="100035"/>
    <lineage>
        <taxon>Eukaryota</taxon>
        <taxon>Fungi</taxon>
        <taxon>Dikarya</taxon>
        <taxon>Ascomycota</taxon>
        <taxon>Pezizomycotina</taxon>
        <taxon>Dothideomycetes</taxon>
        <taxon>Pleosporomycetidae</taxon>
        <taxon>Pleosporales</taxon>
        <taxon>Pleosporales incertae sedis</taxon>
        <taxon>Massariosphaeria</taxon>
    </lineage>
</organism>
<evidence type="ECO:0000256" key="3">
    <source>
        <dbReference type="ARBA" id="ARBA00022723"/>
    </source>
</evidence>
<dbReference type="AlphaFoldDB" id="A0A7C8MEU3"/>
<dbReference type="InterPro" id="IPR017972">
    <property type="entry name" value="Cyt_P450_CS"/>
</dbReference>
<keyword evidence="7" id="KW-0472">Membrane</keyword>
<dbReference type="GO" id="GO:0020037">
    <property type="term" value="F:heme binding"/>
    <property type="evidence" value="ECO:0007669"/>
    <property type="project" value="InterPro"/>
</dbReference>
<gene>
    <name evidence="8" type="ORF">BDV95DRAFT_594668</name>
</gene>
<dbReference type="Gene3D" id="1.10.630.10">
    <property type="entry name" value="Cytochrome P450"/>
    <property type="match status" value="1"/>
</dbReference>
<dbReference type="CDD" id="cd11058">
    <property type="entry name" value="CYP60B-like"/>
    <property type="match status" value="1"/>
</dbReference>
<dbReference type="OrthoDB" id="1470350at2759"/>
<keyword evidence="7" id="KW-0812">Transmembrane</keyword>
<dbReference type="SUPFAM" id="SSF48264">
    <property type="entry name" value="Cytochrome P450"/>
    <property type="match status" value="1"/>
</dbReference>
<dbReference type="PANTHER" id="PTHR24305">
    <property type="entry name" value="CYTOCHROME P450"/>
    <property type="match status" value="1"/>
</dbReference>
<dbReference type="PRINTS" id="PR00385">
    <property type="entry name" value="P450"/>
</dbReference>
<proteinExistence type="inferred from homology"/>
<reference evidence="8 9" key="1">
    <citation type="submission" date="2020-01" db="EMBL/GenBank/DDBJ databases">
        <authorList>
            <consortium name="DOE Joint Genome Institute"/>
            <person name="Haridas S."/>
            <person name="Albert R."/>
            <person name="Binder M."/>
            <person name="Bloem J."/>
            <person name="Labutti K."/>
            <person name="Salamov A."/>
            <person name="Andreopoulos B."/>
            <person name="Baker S.E."/>
            <person name="Barry K."/>
            <person name="Bills G."/>
            <person name="Bluhm B.H."/>
            <person name="Cannon C."/>
            <person name="Castanera R."/>
            <person name="Culley D.E."/>
            <person name="Daum C."/>
            <person name="Ezra D."/>
            <person name="Gonzalez J.B."/>
            <person name="Henrissat B."/>
            <person name="Kuo A."/>
            <person name="Liang C."/>
            <person name="Lipzen A."/>
            <person name="Lutzoni F."/>
            <person name="Magnuson J."/>
            <person name="Mondo S."/>
            <person name="Nolan M."/>
            <person name="Ohm R."/>
            <person name="Pangilinan J."/>
            <person name="Park H.-J.H."/>
            <person name="Ramirez L."/>
            <person name="Alfaro M."/>
            <person name="Sun H."/>
            <person name="Tritt A."/>
            <person name="Yoshinaga Y."/>
            <person name="Zwiers L.-H.L."/>
            <person name="Turgeon B.G."/>
            <person name="Goodwin S.B."/>
            <person name="Spatafora J.W."/>
            <person name="Crous P.W."/>
            <person name="Grigoriev I.V."/>
        </authorList>
    </citation>
    <scope>NUCLEOTIDE SEQUENCE [LARGE SCALE GENOMIC DNA]</scope>
    <source>
        <strain evidence="8 9">CBS 611.86</strain>
    </source>
</reference>
<sequence length="558" mass="63169">MNPQGLLSFVESWENAGAISKGIALGVVLGGGYFASLVLYAIYNVFLHPLRRYPGPLLWRAFRVPYVISIHRGDIHRKMKRFHDEYGSVVRIAPNELSYVDGRAWKDVYGNRPGHLPFERNRTWFKKLSPDEPHSIMGYDEEAHTRMRRTFVNSFSEKSLRDQSPVIEGYVELLINKLNAFATGQQRADNTVDLNQWLNYFTFDVSGDLSFGESFDCLRHGKAHAWVEIAQDFGKALSLIASINLYPPFHKLLRYVIPKKIMQRSFDHRAMSAAKARERLSFESERPDFVTPAQKYNKHKPSIFGSEWEINMAIIVFAGSETAGSALTAVMRELVQNRGVMSRLTEEVRGAFEDASQITIAATGNLVYMNAVINEGLRLDPPVVIGVPRLVPAGGDTVCGQWVPGGTYVAYNQFAANRQSRNFSHPNSFIPERFINPDTKTDDMTSLQPFGIGRHSCIGTKLAYAEMRLVLARLLFAFDIALADETDRWDWGEQKTYILWPQLLRVQVRVPRTSARTGGLLSHPPPARSAAIHDFESYAWRYQVKWSSSAKKTEELLG</sequence>
<feature type="transmembrane region" description="Helical" evidence="7">
    <location>
        <begin position="23"/>
        <end position="43"/>
    </location>
</feature>
<keyword evidence="4 5" id="KW-0408">Iron</keyword>
<dbReference type="InterPro" id="IPR036396">
    <property type="entry name" value="Cyt_P450_sf"/>
</dbReference>
<dbReference type="PANTHER" id="PTHR24305:SF166">
    <property type="entry name" value="CYTOCHROME P450 12A4, MITOCHONDRIAL-RELATED"/>
    <property type="match status" value="1"/>
</dbReference>
<feature type="binding site" description="axial binding residue" evidence="5">
    <location>
        <position position="457"/>
    </location>
    <ligand>
        <name>heme</name>
        <dbReference type="ChEBI" id="CHEBI:30413"/>
    </ligand>
    <ligandPart>
        <name>Fe</name>
        <dbReference type="ChEBI" id="CHEBI:18248"/>
    </ligandPart>
</feature>
<dbReference type="PROSITE" id="PS00086">
    <property type="entry name" value="CYTOCHROME_P450"/>
    <property type="match status" value="1"/>
</dbReference>
<accession>A0A7C8MEU3</accession>
<evidence type="ECO:0000256" key="7">
    <source>
        <dbReference type="SAM" id="Phobius"/>
    </source>
</evidence>
<dbReference type="PRINTS" id="PR00463">
    <property type="entry name" value="EP450I"/>
</dbReference>
<evidence type="ECO:0000256" key="4">
    <source>
        <dbReference type="ARBA" id="ARBA00023004"/>
    </source>
</evidence>
<dbReference type="GO" id="GO:0004497">
    <property type="term" value="F:monooxygenase activity"/>
    <property type="evidence" value="ECO:0007669"/>
    <property type="project" value="UniProtKB-KW"/>
</dbReference>
<name>A0A7C8MEU3_9PLEO</name>
<dbReference type="GO" id="GO:0005506">
    <property type="term" value="F:iron ion binding"/>
    <property type="evidence" value="ECO:0007669"/>
    <property type="project" value="InterPro"/>
</dbReference>
<keyword evidence="9" id="KW-1185">Reference proteome</keyword>
<dbReference type="Pfam" id="PF00067">
    <property type="entry name" value="p450"/>
    <property type="match status" value="1"/>
</dbReference>